<dbReference type="KEGG" id="cnr:EB819_02725"/>
<dbReference type="InterPro" id="IPR042095">
    <property type="entry name" value="SUMF_sf"/>
</dbReference>
<accession>A0A1E5UFQ1</accession>
<dbReference type="OrthoDB" id="9768004at2"/>
<feature type="signal peptide" evidence="1">
    <location>
        <begin position="1"/>
        <end position="22"/>
    </location>
</feature>
<dbReference type="InterPro" id="IPR051043">
    <property type="entry name" value="Sulfatase_Mod_Factor_Kinase"/>
</dbReference>
<dbReference type="PATRIC" id="fig|237258.4.peg.1816"/>
<dbReference type="PANTHER" id="PTHR23150:SF19">
    <property type="entry name" value="FORMYLGLYCINE-GENERATING ENZYME"/>
    <property type="match status" value="1"/>
</dbReference>
<dbReference type="InterPro" id="IPR019865">
    <property type="entry name" value="Glid_motil-assoc_lipo_GldJ"/>
</dbReference>
<evidence type="ECO:0000313" key="3">
    <source>
        <dbReference type="EMBL" id="OEL11722.1"/>
    </source>
</evidence>
<dbReference type="RefSeq" id="WP_069797708.1">
    <property type="nucleotide sequence ID" value="NZ_CP034157.1"/>
</dbReference>
<dbReference type="NCBIfam" id="TIGR03524">
    <property type="entry name" value="GldJ"/>
    <property type="match status" value="1"/>
</dbReference>
<proteinExistence type="predicted"/>
<dbReference type="Gene3D" id="3.90.1580.10">
    <property type="entry name" value="paralog of FGE (formylglycine-generating enzyme)"/>
    <property type="match status" value="1"/>
</dbReference>
<feature type="domain" description="Sulfatase-modifying factor enzyme-like" evidence="2">
    <location>
        <begin position="63"/>
        <end position="371"/>
    </location>
</feature>
<dbReference type="SUPFAM" id="SSF56436">
    <property type="entry name" value="C-type lectin-like"/>
    <property type="match status" value="1"/>
</dbReference>
<protein>
    <submittedName>
        <fullName evidence="3">Gliding motility-associated lipoprotein GldJ</fullName>
    </submittedName>
</protein>
<dbReference type="PANTHER" id="PTHR23150">
    <property type="entry name" value="SULFATASE MODIFYING FACTOR 1, 2"/>
    <property type="match status" value="1"/>
</dbReference>
<dbReference type="STRING" id="237258.SAMN04489756_1149"/>
<dbReference type="GO" id="GO:0120147">
    <property type="term" value="F:formylglycine-generating oxidase activity"/>
    <property type="evidence" value="ECO:0007669"/>
    <property type="project" value="TreeGrafter"/>
</dbReference>
<keyword evidence="1" id="KW-0732">Signal</keyword>
<dbReference type="EMBL" id="MKGI01000028">
    <property type="protein sequence ID" value="OEL11722.1"/>
    <property type="molecule type" value="Genomic_DNA"/>
</dbReference>
<keyword evidence="4" id="KW-1185">Reference proteome</keyword>
<organism evidence="3 4">
    <name type="scientific">Cloacibacterium normanense</name>
    <dbReference type="NCBI Taxonomy" id="237258"/>
    <lineage>
        <taxon>Bacteria</taxon>
        <taxon>Pseudomonadati</taxon>
        <taxon>Bacteroidota</taxon>
        <taxon>Flavobacteriia</taxon>
        <taxon>Flavobacteriales</taxon>
        <taxon>Weeksellaceae</taxon>
    </lineage>
</organism>
<dbReference type="Proteomes" id="UP000095601">
    <property type="component" value="Unassembled WGS sequence"/>
</dbReference>
<reference evidence="3 4" key="1">
    <citation type="submission" date="2016-09" db="EMBL/GenBank/DDBJ databases">
        <authorList>
            <person name="Capua I."/>
            <person name="De Benedictis P."/>
            <person name="Joannis T."/>
            <person name="Lombin L.H."/>
            <person name="Cattoli G."/>
        </authorList>
    </citation>
    <scope>NUCLEOTIDE SEQUENCE [LARGE SCALE GENOMIC DNA]</scope>
    <source>
        <strain evidence="3 4">NRS-1</strain>
    </source>
</reference>
<sequence length="537" mass="61502">MKKLKFISLLALGATLLLTSCGGGGNVKSGGGTKKFTSKTGWKPNDTKGWFFTGKKQKPKGWPGMVYVDGGTFTMGLVKDDVMHDWNNTPRRMQVSAFFIGETEITNYEYREYVTWLKFVFPPSDQSFKNIYTGALPDTLVWNNKLSRNDYAETYFRAPEYDYYPVVGVSWQQASRYCDWLTDRTNERELMNQGLIDKSYYANDGNNQGPNAFNLDKYKANDPELDAYLNKQRQQQKSGIKTSNARIQAANRNATAGLVTKFRLPTEVEWEYAALGLQKNREYNNYLGKEPEIEKLRGTKGKNRGMYLENFKQGRGDYSGVGGWNNDGSPTTADVREYPSNDLGIYGMYGNVAEWTADVYRPIIDEEASDFNYYRGNMPQQTVKNADGTYKKVDPKDMKFERLADGREIYKGLPGTYERKTVEDQRNYRDGDFMSSLEAGYGKEVDSSMAEYNMYNSPKTQFIVDDKGRVILQKDNKPRTTKVSNTVRVVKGGSWMDTAYWLDPGQRRFKEESKSFGWIGFRVAQDARDTNNKRTKR</sequence>
<evidence type="ECO:0000256" key="1">
    <source>
        <dbReference type="SAM" id="SignalP"/>
    </source>
</evidence>
<evidence type="ECO:0000259" key="2">
    <source>
        <dbReference type="Pfam" id="PF03781"/>
    </source>
</evidence>
<keyword evidence="3" id="KW-0449">Lipoprotein</keyword>
<feature type="chain" id="PRO_5009186917" evidence="1">
    <location>
        <begin position="23"/>
        <end position="537"/>
    </location>
</feature>
<evidence type="ECO:0000313" key="4">
    <source>
        <dbReference type="Proteomes" id="UP000095601"/>
    </source>
</evidence>
<dbReference type="InterPro" id="IPR005532">
    <property type="entry name" value="SUMF_dom"/>
</dbReference>
<comment type="caution">
    <text evidence="3">The sequence shown here is derived from an EMBL/GenBank/DDBJ whole genome shotgun (WGS) entry which is preliminary data.</text>
</comment>
<dbReference type="PROSITE" id="PS51257">
    <property type="entry name" value="PROKAR_LIPOPROTEIN"/>
    <property type="match status" value="1"/>
</dbReference>
<dbReference type="Pfam" id="PF03781">
    <property type="entry name" value="FGE-sulfatase"/>
    <property type="match status" value="1"/>
</dbReference>
<dbReference type="AlphaFoldDB" id="A0A1E5UFQ1"/>
<gene>
    <name evidence="3" type="ORF">BHF72_1861</name>
</gene>
<name>A0A1E5UFQ1_9FLAO</name>
<dbReference type="InterPro" id="IPR016187">
    <property type="entry name" value="CTDL_fold"/>
</dbReference>